<reference evidence="11 12" key="1">
    <citation type="submission" date="2018-05" db="EMBL/GenBank/DDBJ databases">
        <title>Klebsiella quasipneumonaiae provides a window into carbapenemase gene transfer, plasmid rearrangements and nosocomial acquisition from the hospital environment.</title>
        <authorList>
            <person name="Mathers A.J."/>
            <person name="Vegesana K."/>
            <person name="Stoesser N."/>
            <person name="Crook D."/>
            <person name="Vaughan A."/>
            <person name="Barry K."/>
            <person name="Parikh H."/>
            <person name="Sebra R."/>
            <person name="Kotay S."/>
            <person name="Walker A.S."/>
            <person name="Sheppard A.E."/>
        </authorList>
    </citation>
    <scope>NUCLEOTIDE SEQUENCE [LARGE SCALE GENOMIC DNA]</scope>
    <source>
        <strain evidence="9 12">CAV1947</strain>
        <strain evidence="10 11">CAV2018</strain>
    </source>
</reference>
<sequence>MAAQFDIFRNPSSRTNAFQPYLMVIQHDYFNDLGTRLIVPLSYHSHLTGHYHAAAPVINMEFEKLFINTPAITSVAKQRLDKKYFICNLAKERTTVISAMDALITNT</sequence>
<evidence type="ECO:0000256" key="7">
    <source>
        <dbReference type="ARBA" id="ARBA00029628"/>
    </source>
</evidence>
<gene>
    <name evidence="10" type="ORF">DKC00_07135</name>
    <name evidence="9" type="ORF">DKC11_26045</name>
</gene>
<dbReference type="GeneID" id="93249110"/>
<evidence type="ECO:0000313" key="9">
    <source>
        <dbReference type="EMBL" id="AWL59054.1"/>
    </source>
</evidence>
<comment type="similarity">
    <text evidence="1">Belongs to the CcdB toxin family.</text>
</comment>
<dbReference type="GO" id="GO:0008657">
    <property type="term" value="F:DNA topoisomerase type II (double strand cut, ATP-hydrolyzing) inhibitor activity"/>
    <property type="evidence" value="ECO:0007669"/>
    <property type="project" value="InterPro"/>
</dbReference>
<evidence type="ECO:0000256" key="1">
    <source>
        <dbReference type="ARBA" id="ARBA00005230"/>
    </source>
</evidence>
<evidence type="ECO:0000313" key="11">
    <source>
        <dbReference type="Proteomes" id="UP000245649"/>
    </source>
</evidence>
<dbReference type="Proteomes" id="UP000245649">
    <property type="component" value="Chromosome"/>
</dbReference>
<dbReference type="Pfam" id="PF01845">
    <property type="entry name" value="CcdB"/>
    <property type="match status" value="1"/>
</dbReference>
<evidence type="ECO:0000256" key="2">
    <source>
        <dbReference type="ARBA" id="ARBA00015075"/>
    </source>
</evidence>
<keyword evidence="4" id="KW-1277">Toxin-antitoxin system</keyword>
<dbReference type="EMBL" id="CP029432">
    <property type="protein sequence ID" value="AWL61556.1"/>
    <property type="molecule type" value="Genomic_DNA"/>
</dbReference>
<keyword evidence="3" id="KW-0678">Repressor</keyword>
<dbReference type="RefSeq" id="WP_023289845.1">
    <property type="nucleotide sequence ID" value="NZ_BIIB01000010.1"/>
</dbReference>
<keyword evidence="5" id="KW-0805">Transcription regulation</keyword>
<dbReference type="AlphaFoldDB" id="A0A2N4VYP1"/>
<dbReference type="EMBL" id="CP029443">
    <property type="protein sequence ID" value="AWL59054.1"/>
    <property type="molecule type" value="Genomic_DNA"/>
</dbReference>
<evidence type="ECO:0000256" key="8">
    <source>
        <dbReference type="ARBA" id="ARBA00033135"/>
    </source>
</evidence>
<evidence type="ECO:0000313" key="12">
    <source>
        <dbReference type="Proteomes" id="UP000245760"/>
    </source>
</evidence>
<dbReference type="GO" id="GO:0006276">
    <property type="term" value="P:plasmid maintenance"/>
    <property type="evidence" value="ECO:0007669"/>
    <property type="project" value="InterPro"/>
</dbReference>
<dbReference type="Proteomes" id="UP000245760">
    <property type="component" value="Chromosome"/>
</dbReference>
<evidence type="ECO:0000256" key="3">
    <source>
        <dbReference type="ARBA" id="ARBA00022491"/>
    </source>
</evidence>
<proteinExistence type="inferred from homology"/>
<dbReference type="SUPFAM" id="SSF50118">
    <property type="entry name" value="Cell growth inhibitor/plasmid maintenance toxic component"/>
    <property type="match status" value="1"/>
</dbReference>
<keyword evidence="12" id="KW-1185">Reference proteome</keyword>
<evidence type="ECO:0000313" key="10">
    <source>
        <dbReference type="EMBL" id="AWL61556.1"/>
    </source>
</evidence>
<evidence type="ECO:0000256" key="6">
    <source>
        <dbReference type="ARBA" id="ARBA00023163"/>
    </source>
</evidence>
<evidence type="ECO:0000256" key="5">
    <source>
        <dbReference type="ARBA" id="ARBA00023015"/>
    </source>
</evidence>
<dbReference type="InterPro" id="IPR011067">
    <property type="entry name" value="Plasmid_toxin/cell-grow_inhib"/>
</dbReference>
<organism evidence="10 11">
    <name type="scientific">Klebsiella quasipneumoniae</name>
    <dbReference type="NCBI Taxonomy" id="1463165"/>
    <lineage>
        <taxon>Bacteria</taxon>
        <taxon>Pseudomonadati</taxon>
        <taxon>Pseudomonadota</taxon>
        <taxon>Gammaproteobacteria</taxon>
        <taxon>Enterobacterales</taxon>
        <taxon>Enterobacteriaceae</taxon>
        <taxon>Klebsiella/Raoultella group</taxon>
        <taxon>Klebsiella</taxon>
        <taxon>Klebsiella pneumoniae complex</taxon>
    </lineage>
</organism>
<keyword evidence="6" id="KW-0804">Transcription</keyword>
<evidence type="ECO:0000256" key="4">
    <source>
        <dbReference type="ARBA" id="ARBA00022649"/>
    </source>
</evidence>
<accession>A0A2N4VYP1</accession>
<protein>
    <recommendedName>
        <fullName evidence="2">Toxin CcdB</fullName>
    </recommendedName>
    <alternativeName>
        <fullName evidence="8">Cytotoxic protein CcdB</fullName>
    </alternativeName>
    <alternativeName>
        <fullName evidence="7">Protein LetD</fullName>
    </alternativeName>
</protein>
<dbReference type="Gene3D" id="2.30.30.110">
    <property type="match status" value="1"/>
</dbReference>
<name>A0A2N4VYP1_9ENTR</name>
<dbReference type="InterPro" id="IPR002712">
    <property type="entry name" value="CcdB"/>
</dbReference>